<comment type="subcellular location">
    <subcellularLocation>
        <location evidence="1">Cell membrane</location>
        <topology evidence="1">Single-pass membrane protein</topology>
    </subcellularLocation>
</comment>
<organism evidence="8 9">
    <name type="scientific">Allonocardiopsis opalescens</name>
    <dbReference type="NCBI Taxonomy" id="1144618"/>
    <lineage>
        <taxon>Bacteria</taxon>
        <taxon>Bacillati</taxon>
        <taxon>Actinomycetota</taxon>
        <taxon>Actinomycetes</taxon>
        <taxon>Streptosporangiales</taxon>
        <taxon>Allonocardiopsis</taxon>
    </lineage>
</organism>
<reference evidence="8 9" key="1">
    <citation type="submission" date="2018-03" db="EMBL/GenBank/DDBJ databases">
        <title>Genomic Encyclopedia of Archaeal and Bacterial Type Strains, Phase II (KMG-II): from individual species to whole genera.</title>
        <authorList>
            <person name="Goeker M."/>
        </authorList>
    </citation>
    <scope>NUCLEOTIDE SEQUENCE [LARGE SCALE GENOMIC DNA]</scope>
    <source>
        <strain evidence="8 9">DSM 45601</strain>
    </source>
</reference>
<dbReference type="GO" id="GO:0005886">
    <property type="term" value="C:plasma membrane"/>
    <property type="evidence" value="ECO:0007669"/>
    <property type="project" value="UniProtKB-SubCell"/>
</dbReference>
<dbReference type="RefSeq" id="WP_106243404.1">
    <property type="nucleotide sequence ID" value="NZ_PVZC01000002.1"/>
</dbReference>
<feature type="transmembrane region" description="Helical" evidence="6">
    <location>
        <begin position="36"/>
        <end position="59"/>
    </location>
</feature>
<name>A0A2T0QAW1_9ACTN</name>
<evidence type="ECO:0000256" key="1">
    <source>
        <dbReference type="ARBA" id="ARBA00004162"/>
    </source>
</evidence>
<evidence type="ECO:0000256" key="2">
    <source>
        <dbReference type="ARBA" id="ARBA00022475"/>
    </source>
</evidence>
<dbReference type="Proteomes" id="UP000237846">
    <property type="component" value="Unassembled WGS sequence"/>
</dbReference>
<proteinExistence type="predicted"/>
<evidence type="ECO:0000256" key="5">
    <source>
        <dbReference type="ARBA" id="ARBA00023136"/>
    </source>
</evidence>
<dbReference type="OrthoDB" id="7359894at2"/>
<keyword evidence="3 6" id="KW-0812">Transmembrane</keyword>
<dbReference type="PANTHER" id="PTHR33885">
    <property type="entry name" value="PHAGE SHOCK PROTEIN C"/>
    <property type="match status" value="1"/>
</dbReference>
<evidence type="ECO:0000256" key="4">
    <source>
        <dbReference type="ARBA" id="ARBA00022989"/>
    </source>
</evidence>
<comment type="caution">
    <text evidence="8">The sequence shown here is derived from an EMBL/GenBank/DDBJ whole genome shotgun (WGS) entry which is preliminary data.</text>
</comment>
<evidence type="ECO:0000313" key="9">
    <source>
        <dbReference type="Proteomes" id="UP000237846"/>
    </source>
</evidence>
<dbReference type="EMBL" id="PVZC01000002">
    <property type="protein sequence ID" value="PRY01009.1"/>
    <property type="molecule type" value="Genomic_DNA"/>
</dbReference>
<dbReference type="Pfam" id="PF04024">
    <property type="entry name" value="PspC"/>
    <property type="match status" value="1"/>
</dbReference>
<evidence type="ECO:0000259" key="7">
    <source>
        <dbReference type="Pfam" id="PF04024"/>
    </source>
</evidence>
<keyword evidence="2" id="KW-1003">Cell membrane</keyword>
<dbReference type="AlphaFoldDB" id="A0A2T0QAW1"/>
<keyword evidence="9" id="KW-1185">Reference proteome</keyword>
<dbReference type="InterPro" id="IPR052027">
    <property type="entry name" value="PspC"/>
</dbReference>
<sequence length="79" mass="8514">MNGNRSLRRSERQRVIAGVCGGLGEYTGVDANLIRVILAVLTVVGFSGVLIYAVAWLVIPSERTDVSVLQSLISNVQNK</sequence>
<protein>
    <submittedName>
        <fullName evidence="8">Phage shock protein C (PspC) family protein</fullName>
    </submittedName>
</protein>
<evidence type="ECO:0000256" key="6">
    <source>
        <dbReference type="SAM" id="Phobius"/>
    </source>
</evidence>
<keyword evidence="5 6" id="KW-0472">Membrane</keyword>
<feature type="domain" description="Phage shock protein PspC N-terminal" evidence="7">
    <location>
        <begin position="6"/>
        <end position="62"/>
    </location>
</feature>
<keyword evidence="4 6" id="KW-1133">Transmembrane helix</keyword>
<evidence type="ECO:0000256" key="3">
    <source>
        <dbReference type="ARBA" id="ARBA00022692"/>
    </source>
</evidence>
<accession>A0A2T0QAW1</accession>
<dbReference type="PANTHER" id="PTHR33885:SF3">
    <property type="entry name" value="PHAGE SHOCK PROTEIN C"/>
    <property type="match status" value="1"/>
</dbReference>
<dbReference type="InterPro" id="IPR007168">
    <property type="entry name" value="Phageshock_PspC_N"/>
</dbReference>
<gene>
    <name evidence="8" type="ORF">CLV72_102645</name>
</gene>
<evidence type="ECO:0000313" key="8">
    <source>
        <dbReference type="EMBL" id="PRY01009.1"/>
    </source>
</evidence>